<evidence type="ECO:0000256" key="4">
    <source>
        <dbReference type="RuleBase" id="RU361201"/>
    </source>
</evidence>
<keyword evidence="3 4" id="KW-0072">Autophagy</keyword>
<dbReference type="OrthoDB" id="10003551at2759"/>
<evidence type="ECO:0000313" key="8">
    <source>
        <dbReference type="WBParaSite" id="HNAJ_0000007601-mRNA-1"/>
    </source>
</evidence>
<gene>
    <name evidence="6" type="ORF">HNAJ_LOCUS77</name>
</gene>
<evidence type="ECO:0000313" key="6">
    <source>
        <dbReference type="EMBL" id="VDN95936.1"/>
    </source>
</evidence>
<protein>
    <recommendedName>
        <fullName evidence="4">Ubiquitin-like protein ATG12</fullName>
    </recommendedName>
</protein>
<proteinExistence type="inferred from homology"/>
<evidence type="ECO:0000313" key="7">
    <source>
        <dbReference type="Proteomes" id="UP000278807"/>
    </source>
</evidence>
<reference evidence="6 7" key="2">
    <citation type="submission" date="2018-11" db="EMBL/GenBank/DDBJ databases">
        <authorList>
            <consortium name="Pathogen Informatics"/>
        </authorList>
    </citation>
    <scope>NUCLEOTIDE SEQUENCE [LARGE SCALE GENOMIC DNA]</scope>
</reference>
<dbReference type="GO" id="GO:0034274">
    <property type="term" value="C:Atg12-Atg5-Atg16 complex"/>
    <property type="evidence" value="ECO:0007669"/>
    <property type="project" value="TreeGrafter"/>
</dbReference>
<dbReference type="InterPro" id="IPR007242">
    <property type="entry name" value="Atg12"/>
</dbReference>
<comment type="subunit">
    <text evidence="4">Forms a conjugate with ATG5.</text>
</comment>
<dbReference type="GO" id="GO:0034045">
    <property type="term" value="C:phagophore assembly site membrane"/>
    <property type="evidence" value="ECO:0007669"/>
    <property type="project" value="TreeGrafter"/>
</dbReference>
<dbReference type="EMBL" id="UZAE01000016">
    <property type="protein sequence ID" value="VDN95936.1"/>
    <property type="molecule type" value="Genomic_DNA"/>
</dbReference>
<dbReference type="GO" id="GO:0097352">
    <property type="term" value="P:autophagosome maturation"/>
    <property type="evidence" value="ECO:0007669"/>
    <property type="project" value="TreeGrafter"/>
</dbReference>
<dbReference type="Gene3D" id="3.30.900.10">
    <property type="entry name" value="HORMA domain"/>
    <property type="match status" value="1"/>
</dbReference>
<dbReference type="GO" id="GO:0061723">
    <property type="term" value="P:glycophagy"/>
    <property type="evidence" value="ECO:0007669"/>
    <property type="project" value="TreeGrafter"/>
</dbReference>
<reference evidence="8" key="1">
    <citation type="submission" date="2016-04" db="UniProtKB">
        <authorList>
            <consortium name="WormBaseParasite"/>
        </authorList>
    </citation>
    <scope>IDENTIFICATION</scope>
</reference>
<dbReference type="Pfam" id="PF04110">
    <property type="entry name" value="APG12"/>
    <property type="match status" value="1"/>
</dbReference>
<keyword evidence="7" id="KW-1185">Reference proteome</keyword>
<evidence type="ECO:0000256" key="1">
    <source>
        <dbReference type="ARBA" id="ARBA00022499"/>
    </source>
</evidence>
<dbReference type="SUPFAM" id="SSF54236">
    <property type="entry name" value="Ubiquitin-like"/>
    <property type="match status" value="1"/>
</dbReference>
<evidence type="ECO:0000256" key="5">
    <source>
        <dbReference type="SAM" id="MobiDB-lite"/>
    </source>
</evidence>
<accession>A0A158QGH3</accession>
<comment type="function">
    <text evidence="4">Ubiquitin-like protein involved in autophagic vesicle formation.</text>
</comment>
<dbReference type="GO" id="GO:0000045">
    <property type="term" value="P:autophagosome assembly"/>
    <property type="evidence" value="ECO:0007669"/>
    <property type="project" value="InterPro"/>
</dbReference>
<dbReference type="AlphaFoldDB" id="A0A158QGH3"/>
<dbReference type="CDD" id="cd01612">
    <property type="entry name" value="Ubl_ATG12"/>
    <property type="match status" value="1"/>
</dbReference>
<dbReference type="PANTHER" id="PTHR13385">
    <property type="entry name" value="AUTOPHAGY PROTEIN 12"/>
    <property type="match status" value="1"/>
</dbReference>
<dbReference type="WBParaSite" id="HNAJ_0000007601-mRNA-1">
    <property type="protein sequence ID" value="HNAJ_0000007601-mRNA-1"/>
    <property type="gene ID" value="HNAJ_0000007601"/>
</dbReference>
<name>A0A158QGH3_RODNA</name>
<dbReference type="GO" id="GO:0019776">
    <property type="term" value="F:Atg8-family ligase activity"/>
    <property type="evidence" value="ECO:0007669"/>
    <property type="project" value="TreeGrafter"/>
</dbReference>
<dbReference type="PANTHER" id="PTHR13385:SF0">
    <property type="entry name" value="UBIQUITIN-LIKE PROTEIN ATG12"/>
    <property type="match status" value="1"/>
</dbReference>
<comment type="similarity">
    <text evidence="4">Belongs to the ATG12 family.</text>
</comment>
<sequence>MSTATGDAPQSEVTRQSPTNDPNKIMVLFKAVGDAPVLAKKRLAIDRSQTVASLVNYLRKKLRMGPNENMFVFVSSSFTPSLDTDLGTIFDCFSTDGILFIQYCTTIAWGKSLLRDFLYPAISICLLQLKAYPNEAFKSAYVFGTPVKVLRVQSVRSYVTRILDSLQLSVAGQQEIVLRYRCSDNEDYSDIVFRFQSTTLSSDEDIKADKWKEEFGLVLGKLWIRPPPISASSSLSWALLVRNWFQSDTQFSFRDLFDTEMQTSSSRTCLPVYSMNRYSLNLQVLYIFPKLQPN</sequence>
<dbReference type="GO" id="GO:0034727">
    <property type="term" value="P:piecemeal microautophagy of the nucleus"/>
    <property type="evidence" value="ECO:0007669"/>
    <property type="project" value="TreeGrafter"/>
</dbReference>
<dbReference type="InterPro" id="IPR029071">
    <property type="entry name" value="Ubiquitin-like_domsf"/>
</dbReference>
<feature type="region of interest" description="Disordered" evidence="5">
    <location>
        <begin position="1"/>
        <end position="21"/>
    </location>
</feature>
<keyword evidence="2 4" id="KW-0833">Ubl conjugation pathway</keyword>
<dbReference type="InterPro" id="IPR036570">
    <property type="entry name" value="HORMA_dom_sf"/>
</dbReference>
<feature type="compositionally biased region" description="Polar residues" evidence="5">
    <location>
        <begin position="11"/>
        <end position="21"/>
    </location>
</feature>
<dbReference type="GO" id="GO:0000422">
    <property type="term" value="P:autophagy of mitochondrion"/>
    <property type="evidence" value="ECO:0007669"/>
    <property type="project" value="TreeGrafter"/>
</dbReference>
<dbReference type="STRING" id="102285.A0A158QGH3"/>
<evidence type="ECO:0000256" key="3">
    <source>
        <dbReference type="ARBA" id="ARBA00023006"/>
    </source>
</evidence>
<dbReference type="Gene3D" id="3.10.20.90">
    <property type="entry name" value="Phosphatidylinositol 3-kinase Catalytic Subunit, Chain A, domain 1"/>
    <property type="match status" value="1"/>
</dbReference>
<dbReference type="GO" id="GO:0000421">
    <property type="term" value="C:autophagosome membrane"/>
    <property type="evidence" value="ECO:0007669"/>
    <property type="project" value="TreeGrafter"/>
</dbReference>
<dbReference type="Proteomes" id="UP000278807">
    <property type="component" value="Unassembled WGS sequence"/>
</dbReference>
<keyword evidence="1 4" id="KW-1017">Isopeptide bond</keyword>
<dbReference type="SUPFAM" id="SSF56019">
    <property type="entry name" value="The spindle assembly checkpoint protein mad2"/>
    <property type="match status" value="1"/>
</dbReference>
<organism evidence="8">
    <name type="scientific">Rodentolepis nana</name>
    <name type="common">Dwarf tapeworm</name>
    <name type="synonym">Hymenolepis nana</name>
    <dbReference type="NCBI Taxonomy" id="102285"/>
    <lineage>
        <taxon>Eukaryota</taxon>
        <taxon>Metazoa</taxon>
        <taxon>Spiralia</taxon>
        <taxon>Lophotrochozoa</taxon>
        <taxon>Platyhelminthes</taxon>
        <taxon>Cestoda</taxon>
        <taxon>Eucestoda</taxon>
        <taxon>Cyclophyllidea</taxon>
        <taxon>Hymenolepididae</taxon>
        <taxon>Rodentolepis</taxon>
    </lineage>
</organism>
<evidence type="ECO:0000256" key="2">
    <source>
        <dbReference type="ARBA" id="ARBA00022786"/>
    </source>
</evidence>